<gene>
    <name evidence="3" type="ORF">SAMN02745912_00236</name>
</gene>
<reference evidence="3 4" key="1">
    <citation type="submission" date="2016-11" db="EMBL/GenBank/DDBJ databases">
        <authorList>
            <person name="Jaros S."/>
            <person name="Januszkiewicz K."/>
            <person name="Wedrychowicz H."/>
        </authorList>
    </citation>
    <scope>NUCLEOTIDE SEQUENCE [LARGE SCALE GENOMIC DNA]</scope>
    <source>
        <strain evidence="3 4">DSM 15212</strain>
    </source>
</reference>
<organism evidence="3 4">
    <name type="scientific">Paramaledivibacter caminithermalis (strain DSM 15212 / CIP 107654 / DViRD3)</name>
    <name type="common">Clostridium caminithermale</name>
    <dbReference type="NCBI Taxonomy" id="1121301"/>
    <lineage>
        <taxon>Bacteria</taxon>
        <taxon>Bacillati</taxon>
        <taxon>Bacillota</taxon>
        <taxon>Clostridia</taxon>
        <taxon>Peptostreptococcales</taxon>
        <taxon>Caminicellaceae</taxon>
        <taxon>Paramaledivibacter</taxon>
    </lineage>
</organism>
<dbReference type="Pfam" id="PF07833">
    <property type="entry name" value="Cu_amine_oxidN1"/>
    <property type="match status" value="1"/>
</dbReference>
<keyword evidence="4" id="KW-1185">Reference proteome</keyword>
<evidence type="ECO:0000313" key="3">
    <source>
        <dbReference type="EMBL" id="SHJ53313.1"/>
    </source>
</evidence>
<dbReference type="EMBL" id="FRAG01000002">
    <property type="protein sequence ID" value="SHJ53313.1"/>
    <property type="molecule type" value="Genomic_DNA"/>
</dbReference>
<dbReference type="InterPro" id="IPR012854">
    <property type="entry name" value="Cu_amine_oxidase-like_N"/>
</dbReference>
<dbReference type="InterPro" id="IPR036582">
    <property type="entry name" value="Mao_N_sf"/>
</dbReference>
<name>A0A1M6K2Y3_PARC5</name>
<feature type="domain" description="Copper amine oxidase-like N-terminal" evidence="2">
    <location>
        <begin position="47"/>
        <end position="97"/>
    </location>
</feature>
<dbReference type="STRING" id="1121301.SAMN02745912_00236"/>
<protein>
    <submittedName>
        <fullName evidence="3">Copper amine oxidase N-terminal domain-containing protein</fullName>
    </submittedName>
</protein>
<dbReference type="OrthoDB" id="9780101at2"/>
<sequence length="580" mass="69465">MKFKRKKIAKNLVVTLLLILLMGCSVAFGVGYSKQITAYFYNIQVKLDGNPLKFSNEPFIYNDSVYIPLRDVSENLGIEVKWDGNTKTVYLAKKITTPSYNNYNNSYESYYKQQYTFIEKKSIKDIQKKLNDDYEKYKDGEEDLEFKYSLDEKSRYIKVEIEGQNFKRDSSDWKKRDTKDFRDFIEDIVKLIKDDFEKDIKIFVYDEKNKEAGEYEYDEDKKEFKIISEYGETVGLEDMEDELEDDYKEYTKGKEDFEFKYSLDDKSDYIEVEMESNDFKRSSSDWDKRDTKDFRKFVKNIAEKVADEFNKDVEIQVKDKDNKIAAKYEYDESKDDFEVKYEEGTVDEEDDDEDLSSLEDTLNDDFEKYEDDNEDLEFTYSLEKKNNEIKVVMKGKNFEKDSSDWEKRDKEDFRKFVEDVAEKVAKELDEDVDIYVNDEDGKYIAKYEYDESKKEFTVKDEPGSDDDDDKKSIDDVEKEIKKNYDEYTDGKEVLEFKYSLQKKSDYIKVEMDGKNFKINSSDWEKRDEDKFQDFVKKIAKDVAEELEEDVRVYVDDEDGKDVGKYYYYEKKKEFEVKEEN</sequence>
<dbReference type="Gene3D" id="3.30.457.10">
    <property type="entry name" value="Copper amine oxidase-like, N-terminal domain"/>
    <property type="match status" value="1"/>
</dbReference>
<dbReference type="SUPFAM" id="SSF55383">
    <property type="entry name" value="Copper amine oxidase, domain N"/>
    <property type="match status" value="1"/>
</dbReference>
<feature type="region of interest" description="Disordered" evidence="1">
    <location>
        <begin position="455"/>
        <end position="474"/>
    </location>
</feature>
<dbReference type="PROSITE" id="PS51257">
    <property type="entry name" value="PROKAR_LIPOPROTEIN"/>
    <property type="match status" value="1"/>
</dbReference>
<evidence type="ECO:0000313" key="4">
    <source>
        <dbReference type="Proteomes" id="UP000184465"/>
    </source>
</evidence>
<evidence type="ECO:0000256" key="1">
    <source>
        <dbReference type="SAM" id="MobiDB-lite"/>
    </source>
</evidence>
<accession>A0A1M6K2Y3</accession>
<evidence type="ECO:0000259" key="2">
    <source>
        <dbReference type="Pfam" id="PF07833"/>
    </source>
</evidence>
<dbReference type="Proteomes" id="UP000184465">
    <property type="component" value="Unassembled WGS sequence"/>
</dbReference>
<proteinExistence type="predicted"/>
<dbReference type="AlphaFoldDB" id="A0A1M6K2Y3"/>
<dbReference type="RefSeq" id="WP_073146553.1">
    <property type="nucleotide sequence ID" value="NZ_FRAG01000002.1"/>
</dbReference>